<protein>
    <submittedName>
        <fullName evidence="2">Uncharacterized protein</fullName>
    </submittedName>
</protein>
<evidence type="ECO:0000313" key="3">
    <source>
        <dbReference type="Proteomes" id="UP000000311"/>
    </source>
</evidence>
<proteinExistence type="predicted"/>
<dbReference type="EMBL" id="GL441723">
    <property type="protein sequence ID" value="EFN64356.1"/>
    <property type="molecule type" value="Genomic_DNA"/>
</dbReference>
<feature type="compositionally biased region" description="Basic and acidic residues" evidence="1">
    <location>
        <begin position="65"/>
        <end position="75"/>
    </location>
</feature>
<dbReference type="InParanoid" id="E2AQE2"/>
<evidence type="ECO:0000256" key="1">
    <source>
        <dbReference type="SAM" id="MobiDB-lite"/>
    </source>
</evidence>
<evidence type="ECO:0000313" key="2">
    <source>
        <dbReference type="EMBL" id="EFN64356.1"/>
    </source>
</evidence>
<reference evidence="2 3" key="1">
    <citation type="journal article" date="2010" name="Science">
        <title>Genomic comparison of the ants Camponotus floridanus and Harpegnathos saltator.</title>
        <authorList>
            <person name="Bonasio R."/>
            <person name="Zhang G."/>
            <person name="Ye C."/>
            <person name="Mutti N.S."/>
            <person name="Fang X."/>
            <person name="Qin N."/>
            <person name="Donahue G."/>
            <person name="Yang P."/>
            <person name="Li Q."/>
            <person name="Li C."/>
            <person name="Zhang P."/>
            <person name="Huang Z."/>
            <person name="Berger S.L."/>
            <person name="Reinberg D."/>
            <person name="Wang J."/>
            <person name="Liebig J."/>
        </authorList>
    </citation>
    <scope>NUCLEOTIDE SEQUENCE [LARGE SCALE GENOMIC DNA]</scope>
    <source>
        <strain evidence="3">C129</strain>
    </source>
</reference>
<keyword evidence="3" id="KW-1185">Reference proteome</keyword>
<sequence length="201" mass="21980">MSFVTWFYVAGLIKAYGERERSDRRGGARGGGGRFGGRDGGGGSRFSSGGNRDSNFGNNNFKNRQPGERLRKPRWDMSSLPQFRKDFYQPHPNEDDMVDAAGVVAADEDPEAAVAVREVLVEVARREIEEDSIVLAVPMIVLINGPEVAVVAWAELAMEAVNHFPKTILAVELQVVVPATTVRMADMAEEVIGNKMAIDSK</sequence>
<feature type="compositionally biased region" description="Gly residues" evidence="1">
    <location>
        <begin position="28"/>
        <end position="44"/>
    </location>
</feature>
<organism evidence="3">
    <name type="scientific">Camponotus floridanus</name>
    <name type="common">Florida carpenter ant</name>
    <dbReference type="NCBI Taxonomy" id="104421"/>
    <lineage>
        <taxon>Eukaryota</taxon>
        <taxon>Metazoa</taxon>
        <taxon>Ecdysozoa</taxon>
        <taxon>Arthropoda</taxon>
        <taxon>Hexapoda</taxon>
        <taxon>Insecta</taxon>
        <taxon>Pterygota</taxon>
        <taxon>Neoptera</taxon>
        <taxon>Endopterygota</taxon>
        <taxon>Hymenoptera</taxon>
        <taxon>Apocrita</taxon>
        <taxon>Aculeata</taxon>
        <taxon>Formicoidea</taxon>
        <taxon>Formicidae</taxon>
        <taxon>Formicinae</taxon>
        <taxon>Camponotus</taxon>
    </lineage>
</organism>
<feature type="compositionally biased region" description="Polar residues" evidence="1">
    <location>
        <begin position="51"/>
        <end position="63"/>
    </location>
</feature>
<dbReference type="STRING" id="104421.E2AQE2"/>
<name>E2AQE2_CAMFO</name>
<dbReference type="AlphaFoldDB" id="E2AQE2"/>
<feature type="region of interest" description="Disordered" evidence="1">
    <location>
        <begin position="19"/>
        <end position="75"/>
    </location>
</feature>
<accession>E2AQE2</accession>
<gene>
    <name evidence="2" type="ORF">EAG_15940</name>
</gene>
<dbReference type="OrthoDB" id="196131at2759"/>
<dbReference type="Proteomes" id="UP000000311">
    <property type="component" value="Unassembled WGS sequence"/>
</dbReference>